<sequence>AQDLFDRAGLQPVVKVALGGDKELEPLKVIIKKEG</sequence>
<dbReference type="AlphaFoldDB" id="X1K7T9"/>
<feature type="non-terminal residue" evidence="1">
    <location>
        <position position="1"/>
    </location>
</feature>
<name>X1K7T9_9ZZZZ</name>
<organism evidence="1">
    <name type="scientific">marine sediment metagenome</name>
    <dbReference type="NCBI Taxonomy" id="412755"/>
    <lineage>
        <taxon>unclassified sequences</taxon>
        <taxon>metagenomes</taxon>
        <taxon>ecological metagenomes</taxon>
    </lineage>
</organism>
<comment type="caution">
    <text evidence="1">The sequence shown here is derived from an EMBL/GenBank/DDBJ whole genome shotgun (WGS) entry which is preliminary data.</text>
</comment>
<evidence type="ECO:0000313" key="1">
    <source>
        <dbReference type="EMBL" id="GAH86319.1"/>
    </source>
</evidence>
<protein>
    <submittedName>
        <fullName evidence="1">Uncharacterized protein</fullName>
    </submittedName>
</protein>
<reference evidence="1" key="1">
    <citation type="journal article" date="2014" name="Front. Microbiol.">
        <title>High frequency of phylogenetically diverse reductive dehalogenase-homologous genes in deep subseafloor sedimentary metagenomes.</title>
        <authorList>
            <person name="Kawai M."/>
            <person name="Futagami T."/>
            <person name="Toyoda A."/>
            <person name="Takaki Y."/>
            <person name="Nishi S."/>
            <person name="Hori S."/>
            <person name="Arai W."/>
            <person name="Tsubouchi T."/>
            <person name="Morono Y."/>
            <person name="Uchiyama I."/>
            <person name="Ito T."/>
            <person name="Fujiyama A."/>
            <person name="Inagaki F."/>
            <person name="Takami H."/>
        </authorList>
    </citation>
    <scope>NUCLEOTIDE SEQUENCE</scope>
    <source>
        <strain evidence="1">Expedition CK06-06</strain>
    </source>
</reference>
<proteinExistence type="predicted"/>
<dbReference type="EMBL" id="BARU01041238">
    <property type="protein sequence ID" value="GAH86319.1"/>
    <property type="molecule type" value="Genomic_DNA"/>
</dbReference>
<accession>X1K7T9</accession>
<gene>
    <name evidence="1" type="ORF">S03H2_63613</name>
</gene>